<evidence type="ECO:0000313" key="2">
    <source>
        <dbReference type="EMBL" id="GAC81859.1"/>
    </source>
</evidence>
<dbReference type="GO" id="GO:0046061">
    <property type="term" value="P:dATP catabolic process"/>
    <property type="evidence" value="ECO:0007669"/>
    <property type="project" value="TreeGrafter"/>
</dbReference>
<keyword evidence="2" id="KW-0378">Hydrolase</keyword>
<dbReference type="STRING" id="410332.SAMN04488550_1208"/>
<gene>
    <name evidence="2" type="ORF">GM1_048_00060</name>
</gene>
<dbReference type="PANTHER" id="PTHR30522">
    <property type="entry name" value="NUCLEOSIDE TRIPHOSPHATE PYROPHOSPHOHYDROLASE"/>
    <property type="match status" value="1"/>
</dbReference>
<dbReference type="GO" id="GO:0046076">
    <property type="term" value="P:dTTP catabolic process"/>
    <property type="evidence" value="ECO:0007669"/>
    <property type="project" value="TreeGrafter"/>
</dbReference>
<dbReference type="PANTHER" id="PTHR30522:SF0">
    <property type="entry name" value="NUCLEOSIDE TRIPHOSPHATE PYROPHOSPHOHYDROLASE"/>
    <property type="match status" value="1"/>
</dbReference>
<protein>
    <submittedName>
        <fullName evidence="2">Putative hydrolase</fullName>
    </submittedName>
</protein>
<dbReference type="OrthoDB" id="9808939at2"/>
<evidence type="ECO:0000313" key="3">
    <source>
        <dbReference type="Proteomes" id="UP000035009"/>
    </source>
</evidence>
<dbReference type="InterPro" id="IPR004518">
    <property type="entry name" value="MazG-like_dom"/>
</dbReference>
<reference evidence="2 3" key="1">
    <citation type="submission" date="2013-02" db="EMBL/GenBank/DDBJ databases">
        <title>Whole genome shotgun sequence of Gordonia malaquae NBRC 108250.</title>
        <authorList>
            <person name="Yoshida I."/>
            <person name="Hosoyama A."/>
            <person name="Tsuchikane K."/>
            <person name="Ando Y."/>
            <person name="Baba S."/>
            <person name="Ohji S."/>
            <person name="Hamada M."/>
            <person name="Tamura T."/>
            <person name="Yamazoe A."/>
            <person name="Yamazaki S."/>
            <person name="Fujita N."/>
        </authorList>
    </citation>
    <scope>NUCLEOTIDE SEQUENCE [LARGE SCALE GENOMIC DNA]</scope>
    <source>
        <strain evidence="2 3">NBRC 108250</strain>
    </source>
</reference>
<dbReference type="GO" id="GO:0046081">
    <property type="term" value="P:dUTP catabolic process"/>
    <property type="evidence" value="ECO:0007669"/>
    <property type="project" value="TreeGrafter"/>
</dbReference>
<sequence>MAVVLLDPSRPDLVPAGAVGLLSTTVAVTEDVHPNLLWQLTDYVLVGADERKLETVLTSDPTHPVVRARIAAGERVVQGEVVRGAPLMRAVDLMDRLRRTGPWEQRQTHDSLRRYLLEECYELLDAIESGTRDDLRSELGDLLLQVLFHARIAEDSADGAFDIDDVAQSFVDKVSYRTPGVLDGEHADLERQIEEWEAAKAAERAKGSVLDGIVTTQPALALTQKLFERLAGADFPIVAVSPSLYSVNVPFRRHATTSVEDEQRRRAVVLMDLVRAAEEAATADGVALRDENTWRKYLGMDYDESLFGDDLTDTGEIPVVVVDEPVEDDVEYEDVSLDKDPIVAGKKPKKVKDIAVGAVPPVVVVEKWSAAEAD</sequence>
<evidence type="ECO:0000259" key="1">
    <source>
        <dbReference type="Pfam" id="PF03819"/>
    </source>
</evidence>
<feature type="domain" description="NTP pyrophosphohydrolase MazG-like" evidence="1">
    <location>
        <begin position="107"/>
        <end position="181"/>
    </location>
</feature>
<dbReference type="Pfam" id="PF03819">
    <property type="entry name" value="MazG"/>
    <property type="match status" value="1"/>
</dbReference>
<dbReference type="CDD" id="cd11528">
    <property type="entry name" value="NTP-PPase_MazG_Nterm"/>
    <property type="match status" value="1"/>
</dbReference>
<dbReference type="GO" id="GO:0046052">
    <property type="term" value="P:UTP catabolic process"/>
    <property type="evidence" value="ECO:0007669"/>
    <property type="project" value="TreeGrafter"/>
</dbReference>
<comment type="caution">
    <text evidence="2">The sequence shown here is derived from an EMBL/GenBank/DDBJ whole genome shotgun (WGS) entry which is preliminary data.</text>
</comment>
<dbReference type="EMBL" id="BAOP01000048">
    <property type="protein sequence ID" value="GAC81859.1"/>
    <property type="molecule type" value="Genomic_DNA"/>
</dbReference>
<proteinExistence type="predicted"/>
<dbReference type="RefSeq" id="WP_008381955.1">
    <property type="nucleotide sequence ID" value="NZ_BAOP01000048.1"/>
</dbReference>
<dbReference type="eggNOG" id="COG3956">
    <property type="taxonomic scope" value="Bacteria"/>
</dbReference>
<dbReference type="GO" id="GO:0046047">
    <property type="term" value="P:TTP catabolic process"/>
    <property type="evidence" value="ECO:0007669"/>
    <property type="project" value="TreeGrafter"/>
</dbReference>
<organism evidence="2 3">
    <name type="scientific">Gordonia malaquae NBRC 108250</name>
    <dbReference type="NCBI Taxonomy" id="1223542"/>
    <lineage>
        <taxon>Bacteria</taxon>
        <taxon>Bacillati</taxon>
        <taxon>Actinomycetota</taxon>
        <taxon>Actinomycetes</taxon>
        <taxon>Mycobacteriales</taxon>
        <taxon>Gordoniaceae</taxon>
        <taxon>Gordonia</taxon>
    </lineage>
</organism>
<accession>M3VHF0</accession>
<dbReference type="Proteomes" id="UP000035009">
    <property type="component" value="Unassembled WGS sequence"/>
</dbReference>
<dbReference type="InterPro" id="IPR048015">
    <property type="entry name" value="NTP-PPase_MazG-like_N"/>
</dbReference>
<name>M3VHF0_GORML</name>
<keyword evidence="3" id="KW-1185">Reference proteome</keyword>
<dbReference type="AlphaFoldDB" id="M3VHF0"/>
<dbReference type="GO" id="GO:0047429">
    <property type="term" value="F:nucleoside triphosphate diphosphatase activity"/>
    <property type="evidence" value="ECO:0007669"/>
    <property type="project" value="TreeGrafter"/>
</dbReference>
<dbReference type="GO" id="GO:0006203">
    <property type="term" value="P:dGTP catabolic process"/>
    <property type="evidence" value="ECO:0007669"/>
    <property type="project" value="TreeGrafter"/>
</dbReference>
<dbReference type="Gene3D" id="1.10.287.1080">
    <property type="entry name" value="MazG-like"/>
    <property type="match status" value="1"/>
</dbReference>
<dbReference type="InterPro" id="IPR011551">
    <property type="entry name" value="NTP_PyrPHydrolase_MazG"/>
</dbReference>
<dbReference type="SUPFAM" id="SSF101386">
    <property type="entry name" value="all-alpha NTP pyrophosphatases"/>
    <property type="match status" value="1"/>
</dbReference>